<reference evidence="1 2" key="1">
    <citation type="journal article" date="2023" name="Plants (Basel)">
        <title>Bridging the Gap: Combining Genomics and Transcriptomics Approaches to Understand Stylosanthes scabra, an Orphan Legume from the Brazilian Caatinga.</title>
        <authorList>
            <person name="Ferreira-Neto J.R.C."/>
            <person name="da Silva M.D."/>
            <person name="Binneck E."/>
            <person name="de Melo N.F."/>
            <person name="da Silva R.H."/>
            <person name="de Melo A.L.T.M."/>
            <person name="Pandolfi V."/>
            <person name="Bustamante F.O."/>
            <person name="Brasileiro-Vidal A.C."/>
            <person name="Benko-Iseppon A.M."/>
        </authorList>
    </citation>
    <scope>NUCLEOTIDE SEQUENCE [LARGE SCALE GENOMIC DNA]</scope>
    <source>
        <tissue evidence="1">Leaves</tissue>
    </source>
</reference>
<dbReference type="EMBL" id="JASCZI010273801">
    <property type="protein sequence ID" value="MED6225345.1"/>
    <property type="molecule type" value="Genomic_DNA"/>
</dbReference>
<protein>
    <submittedName>
        <fullName evidence="1">Uncharacterized protein</fullName>
    </submittedName>
</protein>
<proteinExistence type="predicted"/>
<sequence length="72" mass="8063">MSRGEQRRQSPFLHPTRHWLPRHGHLVLGLGEMLFRFAPHVGEMGTEPTQDQLAMSIGEMVANSTSPFPPAT</sequence>
<evidence type="ECO:0000313" key="2">
    <source>
        <dbReference type="Proteomes" id="UP001341840"/>
    </source>
</evidence>
<organism evidence="1 2">
    <name type="scientific">Stylosanthes scabra</name>
    <dbReference type="NCBI Taxonomy" id="79078"/>
    <lineage>
        <taxon>Eukaryota</taxon>
        <taxon>Viridiplantae</taxon>
        <taxon>Streptophyta</taxon>
        <taxon>Embryophyta</taxon>
        <taxon>Tracheophyta</taxon>
        <taxon>Spermatophyta</taxon>
        <taxon>Magnoliopsida</taxon>
        <taxon>eudicotyledons</taxon>
        <taxon>Gunneridae</taxon>
        <taxon>Pentapetalae</taxon>
        <taxon>rosids</taxon>
        <taxon>fabids</taxon>
        <taxon>Fabales</taxon>
        <taxon>Fabaceae</taxon>
        <taxon>Papilionoideae</taxon>
        <taxon>50 kb inversion clade</taxon>
        <taxon>dalbergioids sensu lato</taxon>
        <taxon>Dalbergieae</taxon>
        <taxon>Pterocarpus clade</taxon>
        <taxon>Stylosanthes</taxon>
    </lineage>
</organism>
<gene>
    <name evidence="1" type="ORF">PIB30_092830</name>
</gene>
<name>A0ABU6ZTS2_9FABA</name>
<dbReference type="Proteomes" id="UP001341840">
    <property type="component" value="Unassembled WGS sequence"/>
</dbReference>
<evidence type="ECO:0000313" key="1">
    <source>
        <dbReference type="EMBL" id="MED6225345.1"/>
    </source>
</evidence>
<accession>A0ABU6ZTS2</accession>
<feature type="non-terminal residue" evidence="1">
    <location>
        <position position="72"/>
    </location>
</feature>
<keyword evidence="2" id="KW-1185">Reference proteome</keyword>
<comment type="caution">
    <text evidence="1">The sequence shown here is derived from an EMBL/GenBank/DDBJ whole genome shotgun (WGS) entry which is preliminary data.</text>
</comment>